<dbReference type="PANTHER" id="PTHR42879">
    <property type="entry name" value="3-OXOACYL-(ACYL-CARRIER-PROTEIN) REDUCTASE"/>
    <property type="match status" value="1"/>
</dbReference>
<reference evidence="4" key="1">
    <citation type="journal article" date="2019" name="Int. J. Syst. Evol. Microbiol.">
        <title>The Global Catalogue of Microorganisms (GCM) 10K type strain sequencing project: providing services to taxonomists for standard genome sequencing and annotation.</title>
        <authorList>
            <consortium name="The Broad Institute Genomics Platform"/>
            <consortium name="The Broad Institute Genome Sequencing Center for Infectious Disease"/>
            <person name="Wu L."/>
            <person name="Ma J."/>
        </authorList>
    </citation>
    <scope>NUCLEOTIDE SEQUENCE [LARGE SCALE GENOMIC DNA]</scope>
    <source>
        <strain evidence="4">JCM 3115</strain>
    </source>
</reference>
<dbReference type="CDD" id="cd05233">
    <property type="entry name" value="SDR_c"/>
    <property type="match status" value="1"/>
</dbReference>
<evidence type="ECO:0000313" key="4">
    <source>
        <dbReference type="Proteomes" id="UP000611554"/>
    </source>
</evidence>
<dbReference type="Gene3D" id="3.40.50.720">
    <property type="entry name" value="NAD(P)-binding Rossmann-like Domain"/>
    <property type="match status" value="1"/>
</dbReference>
<dbReference type="InterPro" id="IPR002347">
    <property type="entry name" value="SDR_fam"/>
</dbReference>
<evidence type="ECO:0008006" key="5">
    <source>
        <dbReference type="Google" id="ProtNLM"/>
    </source>
</evidence>
<evidence type="ECO:0000313" key="3">
    <source>
        <dbReference type="EMBL" id="GGQ28012.1"/>
    </source>
</evidence>
<comment type="caution">
    <text evidence="3">The sequence shown here is derived from an EMBL/GenBank/DDBJ whole genome shotgun (WGS) entry which is preliminary data.</text>
</comment>
<comment type="similarity">
    <text evidence="1 2">Belongs to the short-chain dehydrogenases/reductases (SDR) family.</text>
</comment>
<keyword evidence="4" id="KW-1185">Reference proteome</keyword>
<dbReference type="Pfam" id="PF00106">
    <property type="entry name" value="adh_short"/>
    <property type="match status" value="1"/>
</dbReference>
<evidence type="ECO:0000256" key="1">
    <source>
        <dbReference type="ARBA" id="ARBA00006484"/>
    </source>
</evidence>
<gene>
    <name evidence="3" type="ORF">GCM10010140_67780</name>
</gene>
<dbReference type="PANTHER" id="PTHR42879:SF2">
    <property type="entry name" value="3-OXOACYL-[ACYL-CARRIER-PROTEIN] REDUCTASE FABG"/>
    <property type="match status" value="1"/>
</dbReference>
<dbReference type="RefSeq" id="WP_189250501.1">
    <property type="nucleotide sequence ID" value="NZ_BMQJ01000024.1"/>
</dbReference>
<evidence type="ECO:0000256" key="2">
    <source>
        <dbReference type="RuleBase" id="RU000363"/>
    </source>
</evidence>
<dbReference type="InterPro" id="IPR050259">
    <property type="entry name" value="SDR"/>
</dbReference>
<proteinExistence type="inferred from homology"/>
<dbReference type="PRINTS" id="PR00080">
    <property type="entry name" value="SDRFAMILY"/>
</dbReference>
<accession>A0ABQ2RF99</accession>
<dbReference type="EMBL" id="BMQJ01000024">
    <property type="protein sequence ID" value="GGQ28012.1"/>
    <property type="molecule type" value="Genomic_DNA"/>
</dbReference>
<protein>
    <recommendedName>
        <fullName evidence="5">SDR family oxidoreductase</fullName>
    </recommendedName>
</protein>
<sequence>MQLGLAGKVVLVTGAGTTIGRATALAFADEGAHVAVGYHTNLKAAEETAAEAGRRGATAITWRLDLGDPGSLHAAVDQVRDRLGPVSVLVNNAVRWPDWPEPGELFETAPPERFTASVTANLVGPYLLARAAVADMREQGWGRVVHVSTGLVEDGFPGNVSYVAAKAGLHGLNRVMSRELAAAGILTNIVMPGFTPGDRPMPQELLDKAAAAAATGRVTHPGDVARMIVFLCSAANTNTTGEAIRTDGHFLSPG</sequence>
<organism evidence="3 4">
    <name type="scientific">Streptosporangium pseudovulgare</name>
    <dbReference type="NCBI Taxonomy" id="35765"/>
    <lineage>
        <taxon>Bacteria</taxon>
        <taxon>Bacillati</taxon>
        <taxon>Actinomycetota</taxon>
        <taxon>Actinomycetes</taxon>
        <taxon>Streptosporangiales</taxon>
        <taxon>Streptosporangiaceae</taxon>
        <taxon>Streptosporangium</taxon>
    </lineage>
</organism>
<dbReference type="SUPFAM" id="SSF51735">
    <property type="entry name" value="NAD(P)-binding Rossmann-fold domains"/>
    <property type="match status" value="1"/>
</dbReference>
<dbReference type="Proteomes" id="UP000611554">
    <property type="component" value="Unassembled WGS sequence"/>
</dbReference>
<dbReference type="PRINTS" id="PR00081">
    <property type="entry name" value="GDHRDH"/>
</dbReference>
<dbReference type="InterPro" id="IPR036291">
    <property type="entry name" value="NAD(P)-bd_dom_sf"/>
</dbReference>
<name>A0ABQ2RF99_9ACTN</name>